<name>A0A2S3VUR2_9PSED</name>
<evidence type="ECO:0000313" key="2">
    <source>
        <dbReference type="Proteomes" id="UP000237440"/>
    </source>
</evidence>
<accession>A0A2S3VUR2</accession>
<comment type="caution">
    <text evidence="1">The sequence shown here is derived from an EMBL/GenBank/DDBJ whole genome shotgun (WGS) entry which is preliminary data.</text>
</comment>
<reference evidence="2" key="1">
    <citation type="submission" date="2017-02" db="EMBL/GenBank/DDBJ databases">
        <authorList>
            <person name="Furmanczyk E.M."/>
        </authorList>
    </citation>
    <scope>NUCLEOTIDE SEQUENCE [LARGE SCALE GENOMIC DNA]</scope>
    <source>
        <strain evidence="2">AP3_22</strain>
    </source>
</reference>
<dbReference type="Gene3D" id="3.90.210.10">
    <property type="entry name" value="Heat-Labile Enterotoxin, subunit A"/>
    <property type="match status" value="1"/>
</dbReference>
<dbReference type="Proteomes" id="UP000237440">
    <property type="component" value="Unassembled WGS sequence"/>
</dbReference>
<keyword evidence="2" id="KW-1185">Reference proteome</keyword>
<dbReference type="EMBL" id="MUJK01000001">
    <property type="protein sequence ID" value="POF43678.1"/>
    <property type="molecule type" value="Genomic_DNA"/>
</dbReference>
<dbReference type="RefSeq" id="WP_103393304.1">
    <property type="nucleotide sequence ID" value="NZ_MUJK01000001.1"/>
</dbReference>
<protein>
    <submittedName>
        <fullName evidence="1">Uncharacterized protein</fullName>
    </submittedName>
</protein>
<sequence>MLPPRNATSVSGSPTAHFLHNDQQLQNRLFQECLGASNRSKTLIIDIGNLPNASRLNADLPAPVLACPSFIESAGDFVDQAHLDREWSALKDYLRSTTLCEQEVLEVLNSGILQTETGKTLAGLLADAIMRSISPGRELTRTRLQEIVNVICHLPPTQWQSALGETTRFISGPGAEGVAGFIQKQLDLANVQRDERIANGGLVEDGQWEAIKQIAQKARSYIRRTDSTLDGKLMMLEDMRDVRPTPDEARQALSELIHELKNPANELRKRWHPRFPEAVEAVLDQIRPAETVRQTWLEWVAGPSLPETFSRGLGALLSMMTYSKPADARPPAEHGPTLLSHLQTIERNADFFSNVTLNGPRIPDGIAGKLLYACNVLDTFGALKLDHSHISTSGPRPEPSNQAWKNGASKLAAQPFSPVPEQPQEVPPSLSQFAAQVDDVVRKIVGKMLPWDSAYADALVEIEDLIERSPVYQTTTVALGGEPYVPLGNALPDMEGLKEQLQSWLGRMSGTLISTGVAVMSRTGDLIERNPGRSAAAFSLYVALTNLYAHWFLPDPETLEPSHLDVTITPQDPTDILNDVGELFADEPDFAKAVVQLVSQCEYFDPSDDPQLFEDIETLLQLPFPGIQYATYLSYLEAIAAQEAQEALDESGEESGAASESPIDVLLGSFPDDVAISGARHKRSLEPGTDHKKIVRAVIKYGAIEVSASDAQHLKDEVAPGFTFEQAVDKIYTTFEAAAEMADPITYIKKSASAIFSEASTAVDKKAGINPDTVVEVTYIGPDSRTVLGGPKTRNFTLTELCINAHRKGVPLLELPLIKWPDGMSEPLKTAIEHADFQDGYRKLISSTLNSPDVAELWKLAKEQEIKTVVKRHLKSTECSADAAKIANDFLSGNVHPSLAVANSRRGFYAAVPISNAVYLAGGPYKALLVLLGGEGKVVELSYGSAPKHTPEAFAKLKEDISQRIAIKYNHDRVDDDYVSVPPGKAGQTGYEPIVTTDLPSEAVMDHLHTIQVEKVLFDIDALVATSGELLTDTALNIAGHLLQALSICVGLIPMAGTAVSAAGCAAAALLFGVASSGMDALRAMVADDPAIAQEHRQNALFGAVAEFAGPLAGKIVGASLSRLSRLSIVRSVILRMGTKGAPQTIIKQSGKIPKWLPPEVKAYSKTSASMELKFKNAQVINRLNHLGDGPHIAQKLMGKARHVYFSGAKEGYLYKGFVMRGDMRPPKEVFKNGFKLRTPITDVKQVNGMKGGFGGGKDALDMDGLGISTSAYYKEGGAGAFYYGGGRGGYTYVIDGRQLKGYDLYKNHNFGSSNPSRLGFKPLEINYGKDIPAGKILGAYDSKGVFFANPKAIEKSVKQSVPDLNLSKGQIPKPWLKVNSTLLADRPK</sequence>
<dbReference type="OrthoDB" id="6732829at2"/>
<proteinExistence type="predicted"/>
<gene>
    <name evidence="1" type="ORF">B0D71_02345</name>
</gene>
<organism evidence="1 2">
    <name type="scientific">Pseudomonas laurylsulfativorans</name>
    <dbReference type="NCBI Taxonomy" id="1943631"/>
    <lineage>
        <taxon>Bacteria</taxon>
        <taxon>Pseudomonadati</taxon>
        <taxon>Pseudomonadota</taxon>
        <taxon>Gammaproteobacteria</taxon>
        <taxon>Pseudomonadales</taxon>
        <taxon>Pseudomonadaceae</taxon>
        <taxon>Pseudomonas</taxon>
    </lineage>
</organism>
<evidence type="ECO:0000313" key="1">
    <source>
        <dbReference type="EMBL" id="POF43678.1"/>
    </source>
</evidence>